<keyword evidence="2" id="KW-0732">Signal</keyword>
<gene>
    <name evidence="3" type="ORF">ACFOWZ_38765</name>
</gene>
<comment type="caution">
    <text evidence="3">The sequence shown here is derived from an EMBL/GenBank/DDBJ whole genome shotgun (WGS) entry which is preliminary data.</text>
</comment>
<dbReference type="Proteomes" id="UP001595690">
    <property type="component" value="Unassembled WGS sequence"/>
</dbReference>
<evidence type="ECO:0000256" key="2">
    <source>
        <dbReference type="SAM" id="SignalP"/>
    </source>
</evidence>
<proteinExistence type="predicted"/>
<feature type="chain" id="PRO_5045573499" description="DUF2613 domain-containing protein" evidence="2">
    <location>
        <begin position="18"/>
        <end position="62"/>
    </location>
</feature>
<evidence type="ECO:0000313" key="3">
    <source>
        <dbReference type="EMBL" id="MFC3897453.1"/>
    </source>
</evidence>
<feature type="signal peptide" evidence="2">
    <location>
        <begin position="1"/>
        <end position="17"/>
    </location>
</feature>
<name>A0ABV8C6U1_9PSEU</name>
<feature type="region of interest" description="Disordered" evidence="1">
    <location>
        <begin position="34"/>
        <end position="62"/>
    </location>
</feature>
<reference evidence="4" key="1">
    <citation type="journal article" date="2019" name="Int. J. Syst. Evol. Microbiol.">
        <title>The Global Catalogue of Microorganisms (GCM) 10K type strain sequencing project: providing services to taxonomists for standard genome sequencing and annotation.</title>
        <authorList>
            <consortium name="The Broad Institute Genomics Platform"/>
            <consortium name="The Broad Institute Genome Sequencing Center for Infectious Disease"/>
            <person name="Wu L."/>
            <person name="Ma J."/>
        </authorList>
    </citation>
    <scope>NUCLEOTIDE SEQUENCE [LARGE SCALE GENOMIC DNA]</scope>
    <source>
        <strain evidence="4">CGMCC 4.7405</strain>
    </source>
</reference>
<accession>A0ABV8C6U1</accession>
<dbReference type="RefSeq" id="WP_382378937.1">
    <property type="nucleotide sequence ID" value="NZ_JBHRZI010000036.1"/>
</dbReference>
<evidence type="ECO:0000256" key="1">
    <source>
        <dbReference type="SAM" id="MobiDB-lite"/>
    </source>
</evidence>
<keyword evidence="4" id="KW-1185">Reference proteome</keyword>
<evidence type="ECO:0000313" key="4">
    <source>
        <dbReference type="Proteomes" id="UP001595690"/>
    </source>
</evidence>
<evidence type="ECO:0008006" key="5">
    <source>
        <dbReference type="Google" id="ProtNLM"/>
    </source>
</evidence>
<organism evidence="3 4">
    <name type="scientific">Lentzea rhizosphaerae</name>
    <dbReference type="NCBI Taxonomy" id="2041025"/>
    <lineage>
        <taxon>Bacteria</taxon>
        <taxon>Bacillati</taxon>
        <taxon>Actinomycetota</taxon>
        <taxon>Actinomycetes</taxon>
        <taxon>Pseudonocardiales</taxon>
        <taxon>Pseudonocardiaceae</taxon>
        <taxon>Lentzea</taxon>
    </lineage>
</organism>
<protein>
    <recommendedName>
        <fullName evidence="5">DUF2613 domain-containing protein</fullName>
    </recommendedName>
</protein>
<sequence length="62" mass="6488">MGLVSFLVAVVAGAALAGGVGAVVVAQNHPDKVMERQQEQLQEQGQPLKQASEPDVLDYGSR</sequence>
<dbReference type="EMBL" id="JBHRZI010000036">
    <property type="protein sequence ID" value="MFC3897453.1"/>
    <property type="molecule type" value="Genomic_DNA"/>
</dbReference>
<feature type="compositionally biased region" description="Low complexity" evidence="1">
    <location>
        <begin position="39"/>
        <end position="50"/>
    </location>
</feature>